<accession>A0A4R5MP91</accession>
<dbReference type="RefSeq" id="WP_133261237.1">
    <property type="nucleotide sequence ID" value="NZ_SJCY01000002.1"/>
</dbReference>
<dbReference type="PANTHER" id="PTHR45947:SF3">
    <property type="entry name" value="SULFOQUINOVOSYL TRANSFERASE SQD2"/>
    <property type="match status" value="1"/>
</dbReference>
<proteinExistence type="predicted"/>
<comment type="caution">
    <text evidence="2">The sequence shown here is derived from an EMBL/GenBank/DDBJ whole genome shotgun (WGS) entry which is preliminary data.</text>
</comment>
<protein>
    <submittedName>
        <fullName evidence="2">Glycosyltransferase</fullName>
    </submittedName>
</protein>
<dbReference type="InterPro" id="IPR001296">
    <property type="entry name" value="Glyco_trans_1"/>
</dbReference>
<reference evidence="2 3" key="1">
    <citation type="submission" date="2019-02" db="EMBL/GenBank/DDBJ databases">
        <title>Pedobacter sp. nov., a novel speices isolated from soil of pinguins habitat in Antarcitica.</title>
        <authorList>
            <person name="He R.-H."/>
        </authorList>
    </citation>
    <scope>NUCLEOTIDE SEQUENCE [LARGE SCALE GENOMIC DNA]</scope>
    <source>
        <strain evidence="2 3">E01020</strain>
    </source>
</reference>
<sequence>METNSKESKSGFAPKKILFITPFFGRTGSEMQLFYILQNLDRQRIKPYLFSRNNGALIKELSGGISSFVGYKQHPNFLYKIFRLMLYAVNINPVEFQLRLLQKKLKADCWYINTIANRDAFSVAKKLGINVISHVHELPLSYSLVKSRTIKNMLNSGMCIGCSEIVCEKLEDMGHKNVHLLYGFVDDKKINLIENSDIIKLQFAIKADDFVWVISGNTSTIKGIDFLIPLIKELKHNHKIIWIGEVENNGTMCYAEESVKANFADRVFFTGKKTTDYYDYFNIGHAYLSLSREDSFPLVMIEAAHLGKPIAGFNSGGIKEFVKQNIGIVVDQLNFKTLATAMEQIEANYAIYDQDKIKSYAQTFNVKVQTQKLTEILERYV</sequence>
<evidence type="ECO:0000259" key="1">
    <source>
        <dbReference type="Pfam" id="PF00534"/>
    </source>
</evidence>
<dbReference type="Proteomes" id="UP000295668">
    <property type="component" value="Unassembled WGS sequence"/>
</dbReference>
<dbReference type="PANTHER" id="PTHR45947">
    <property type="entry name" value="SULFOQUINOVOSYL TRANSFERASE SQD2"/>
    <property type="match status" value="1"/>
</dbReference>
<dbReference type="Pfam" id="PF00534">
    <property type="entry name" value="Glycos_transf_1"/>
    <property type="match status" value="1"/>
</dbReference>
<dbReference type="GO" id="GO:0016757">
    <property type="term" value="F:glycosyltransferase activity"/>
    <property type="evidence" value="ECO:0007669"/>
    <property type="project" value="InterPro"/>
</dbReference>
<feature type="domain" description="Glycosyl transferase family 1" evidence="1">
    <location>
        <begin position="200"/>
        <end position="361"/>
    </location>
</feature>
<dbReference type="CDD" id="cd03801">
    <property type="entry name" value="GT4_PimA-like"/>
    <property type="match status" value="1"/>
</dbReference>
<dbReference type="SUPFAM" id="SSF53756">
    <property type="entry name" value="UDP-Glycosyltransferase/glycogen phosphorylase"/>
    <property type="match status" value="1"/>
</dbReference>
<keyword evidence="2" id="KW-0808">Transferase</keyword>
<gene>
    <name evidence="2" type="ORF">EZJ43_03235</name>
</gene>
<name>A0A4R5MP91_9SPHI</name>
<dbReference type="InterPro" id="IPR050194">
    <property type="entry name" value="Glycosyltransferase_grp1"/>
</dbReference>
<dbReference type="AlphaFoldDB" id="A0A4R5MP91"/>
<dbReference type="Gene3D" id="3.40.50.2000">
    <property type="entry name" value="Glycogen Phosphorylase B"/>
    <property type="match status" value="2"/>
</dbReference>
<organism evidence="2 3">
    <name type="scientific">Pedobacter changchengzhani</name>
    <dbReference type="NCBI Taxonomy" id="2529274"/>
    <lineage>
        <taxon>Bacteria</taxon>
        <taxon>Pseudomonadati</taxon>
        <taxon>Bacteroidota</taxon>
        <taxon>Sphingobacteriia</taxon>
        <taxon>Sphingobacteriales</taxon>
        <taxon>Sphingobacteriaceae</taxon>
        <taxon>Pedobacter</taxon>
    </lineage>
</organism>
<keyword evidence="3" id="KW-1185">Reference proteome</keyword>
<dbReference type="OrthoDB" id="655095at2"/>
<dbReference type="EMBL" id="SJCY01000002">
    <property type="protein sequence ID" value="TDG37145.1"/>
    <property type="molecule type" value="Genomic_DNA"/>
</dbReference>
<evidence type="ECO:0000313" key="3">
    <source>
        <dbReference type="Proteomes" id="UP000295668"/>
    </source>
</evidence>
<evidence type="ECO:0000313" key="2">
    <source>
        <dbReference type="EMBL" id="TDG37145.1"/>
    </source>
</evidence>